<protein>
    <submittedName>
        <fullName evidence="2">Mitochondrial-processing peptidase subunit alpha isoform 1</fullName>
    </submittedName>
</protein>
<feature type="region of interest" description="Disordered" evidence="1">
    <location>
        <begin position="103"/>
        <end position="136"/>
    </location>
</feature>
<sequence>MHRLLHASGSHPIPTPYDPNTVADLPRATSGRQLTQRLAQRSSTNPRQIARPVRTKTAIGHATSTAIARQARCRACSFAAAPMPGPKLVVSILKNEGLTRSARMDSPRRIGRKQFSDEEEAAAAAARGGDCGGGSL</sequence>
<accession>A0A2Z7B173</accession>
<dbReference type="EMBL" id="KV010627">
    <property type="protein sequence ID" value="KZV27504.1"/>
    <property type="molecule type" value="Genomic_DNA"/>
</dbReference>
<dbReference type="AlphaFoldDB" id="A0A2Z7B173"/>
<gene>
    <name evidence="2" type="ORF">F511_22357</name>
</gene>
<dbReference type="Proteomes" id="UP000250235">
    <property type="component" value="Unassembled WGS sequence"/>
</dbReference>
<keyword evidence="3" id="KW-1185">Reference proteome</keyword>
<proteinExistence type="predicted"/>
<name>A0A2Z7B173_9LAMI</name>
<evidence type="ECO:0000256" key="1">
    <source>
        <dbReference type="SAM" id="MobiDB-lite"/>
    </source>
</evidence>
<reference evidence="2 3" key="1">
    <citation type="journal article" date="2015" name="Proc. Natl. Acad. Sci. U.S.A.">
        <title>The resurrection genome of Boea hygrometrica: A blueprint for survival of dehydration.</title>
        <authorList>
            <person name="Xiao L."/>
            <person name="Yang G."/>
            <person name="Zhang L."/>
            <person name="Yang X."/>
            <person name="Zhao S."/>
            <person name="Ji Z."/>
            <person name="Zhou Q."/>
            <person name="Hu M."/>
            <person name="Wang Y."/>
            <person name="Chen M."/>
            <person name="Xu Y."/>
            <person name="Jin H."/>
            <person name="Xiao X."/>
            <person name="Hu G."/>
            <person name="Bao F."/>
            <person name="Hu Y."/>
            <person name="Wan P."/>
            <person name="Li L."/>
            <person name="Deng X."/>
            <person name="Kuang T."/>
            <person name="Xiang C."/>
            <person name="Zhu J.K."/>
            <person name="Oliver M.J."/>
            <person name="He Y."/>
        </authorList>
    </citation>
    <scope>NUCLEOTIDE SEQUENCE [LARGE SCALE GENOMIC DNA]</scope>
    <source>
        <strain evidence="3">cv. XS01</strain>
    </source>
</reference>
<evidence type="ECO:0000313" key="3">
    <source>
        <dbReference type="Proteomes" id="UP000250235"/>
    </source>
</evidence>
<evidence type="ECO:0000313" key="2">
    <source>
        <dbReference type="EMBL" id="KZV27504.1"/>
    </source>
</evidence>
<organism evidence="2 3">
    <name type="scientific">Dorcoceras hygrometricum</name>
    <dbReference type="NCBI Taxonomy" id="472368"/>
    <lineage>
        <taxon>Eukaryota</taxon>
        <taxon>Viridiplantae</taxon>
        <taxon>Streptophyta</taxon>
        <taxon>Embryophyta</taxon>
        <taxon>Tracheophyta</taxon>
        <taxon>Spermatophyta</taxon>
        <taxon>Magnoliopsida</taxon>
        <taxon>eudicotyledons</taxon>
        <taxon>Gunneridae</taxon>
        <taxon>Pentapetalae</taxon>
        <taxon>asterids</taxon>
        <taxon>lamiids</taxon>
        <taxon>Lamiales</taxon>
        <taxon>Gesneriaceae</taxon>
        <taxon>Didymocarpoideae</taxon>
        <taxon>Trichosporeae</taxon>
        <taxon>Loxocarpinae</taxon>
        <taxon>Dorcoceras</taxon>
    </lineage>
</organism>
<feature type="region of interest" description="Disordered" evidence="1">
    <location>
        <begin position="1"/>
        <end position="25"/>
    </location>
</feature>